<keyword evidence="8 9" id="KW-0472">Membrane</keyword>
<evidence type="ECO:0000256" key="4">
    <source>
        <dbReference type="ARBA" id="ARBA00022692"/>
    </source>
</evidence>
<keyword evidence="6 9" id="KW-1133">Transmembrane helix</keyword>
<dbReference type="EMBL" id="BSFM01000008">
    <property type="protein sequence ID" value="GLK83590.1"/>
    <property type="molecule type" value="Genomic_DNA"/>
</dbReference>
<dbReference type="Pfam" id="PF02416">
    <property type="entry name" value="TatA_B_E"/>
    <property type="match status" value="1"/>
</dbReference>
<proteinExistence type="inferred from homology"/>
<evidence type="ECO:0000256" key="3">
    <source>
        <dbReference type="ARBA" id="ARBA00022475"/>
    </source>
</evidence>
<evidence type="ECO:0000256" key="2">
    <source>
        <dbReference type="ARBA" id="ARBA00022448"/>
    </source>
</evidence>
<evidence type="ECO:0000256" key="8">
    <source>
        <dbReference type="ARBA" id="ARBA00023136"/>
    </source>
</evidence>
<dbReference type="GO" id="GO:0008320">
    <property type="term" value="F:protein transmembrane transporter activity"/>
    <property type="evidence" value="ECO:0007669"/>
    <property type="project" value="UniProtKB-UniRule"/>
</dbReference>
<reference evidence="12" key="1">
    <citation type="journal article" date="2014" name="Int. J. Syst. Evol. Microbiol.">
        <title>Complete genome sequence of Corynebacterium casei LMG S-19264T (=DSM 44701T), isolated from a smear-ripened cheese.</title>
        <authorList>
            <consortium name="US DOE Joint Genome Institute (JGI-PGF)"/>
            <person name="Walter F."/>
            <person name="Albersmeier A."/>
            <person name="Kalinowski J."/>
            <person name="Ruckert C."/>
        </authorList>
    </citation>
    <scope>NUCLEOTIDE SEQUENCE</scope>
    <source>
        <strain evidence="12">VKM B-2789</strain>
    </source>
</reference>
<dbReference type="InterPro" id="IPR003369">
    <property type="entry name" value="TatA/B/E"/>
</dbReference>
<dbReference type="PANTHER" id="PTHR33162:SF1">
    <property type="entry name" value="SEC-INDEPENDENT PROTEIN TRANSLOCASE PROTEIN TATA, CHLOROPLASTIC"/>
    <property type="match status" value="1"/>
</dbReference>
<comment type="function">
    <text evidence="9">Part of the twin-arginine translocation (Tat) system that transports large folded proteins containing a characteristic twin-arginine motif in their signal peptide across membranes. Together with TatC, TatB is part of a receptor directly interacting with Tat signal peptides. TatB may form an oligomeric binding site that transiently accommodates folded Tat precursor proteins before their translocation.</text>
</comment>
<keyword evidence="2 9" id="KW-0813">Transport</keyword>
<sequence>MFDIGWSEMLVIGVVALIVIGPKELPGVIRNVGRMVGKLRRMAGEFQGTFQEALREADLADVKKTLSGFADDTQNSISSVRDSVAASIPTNPLHDIEQQLKDAATPVERKDLPAPADPTAPPSAPEATELEPNAFESIEAEVRDAADAIAEAPPQPVAVATATEVATSAEPAAKPQAAEPEIAEAVADLDHPPVAAAPTASTKTAEADVGAVPAAPAGDDATKAKGGAA</sequence>
<dbReference type="GO" id="GO:0043953">
    <property type="term" value="P:protein transport by the Tat complex"/>
    <property type="evidence" value="ECO:0007669"/>
    <property type="project" value="UniProtKB-UniRule"/>
</dbReference>
<comment type="subcellular location">
    <subcellularLocation>
        <location evidence="9">Cell membrane</location>
        <topology evidence="9">Single-pass membrane protein</topology>
    </subcellularLocation>
    <subcellularLocation>
        <location evidence="1">Membrane</location>
        <topology evidence="1">Single-pass membrane protein</topology>
    </subcellularLocation>
</comment>
<feature type="compositionally biased region" description="Low complexity" evidence="10">
    <location>
        <begin position="207"/>
        <end position="229"/>
    </location>
</feature>
<evidence type="ECO:0000256" key="7">
    <source>
        <dbReference type="ARBA" id="ARBA00023010"/>
    </source>
</evidence>
<dbReference type="Proteomes" id="UP001143330">
    <property type="component" value="Unassembled WGS sequence"/>
</dbReference>
<dbReference type="Gene3D" id="1.20.5.3310">
    <property type="match status" value="1"/>
</dbReference>
<gene>
    <name evidence="9" type="primary">tatB</name>
    <name evidence="12" type="ORF">GCM10017653_16590</name>
</gene>
<keyword evidence="13" id="KW-1185">Reference proteome</keyword>
<dbReference type="InterPro" id="IPR018448">
    <property type="entry name" value="TatB"/>
</dbReference>
<dbReference type="HAMAP" id="MF_00237">
    <property type="entry name" value="TatB"/>
    <property type="match status" value="1"/>
</dbReference>
<feature type="region of interest" description="Disordered" evidence="10">
    <location>
        <begin position="109"/>
        <end position="128"/>
    </location>
</feature>
<evidence type="ECO:0000256" key="1">
    <source>
        <dbReference type="ARBA" id="ARBA00004167"/>
    </source>
</evidence>
<keyword evidence="3 9" id="KW-1003">Cell membrane</keyword>
<protein>
    <recommendedName>
        <fullName evidence="9">Sec-independent protein translocase protein TatB</fullName>
    </recommendedName>
</protein>
<evidence type="ECO:0000256" key="10">
    <source>
        <dbReference type="SAM" id="MobiDB-lite"/>
    </source>
</evidence>
<feature type="compositionally biased region" description="Low complexity" evidence="10">
    <location>
        <begin position="161"/>
        <end position="186"/>
    </location>
</feature>
<accession>A0A9W6NAH2</accession>
<dbReference type="PANTHER" id="PTHR33162">
    <property type="entry name" value="SEC-INDEPENDENT PROTEIN TRANSLOCASE PROTEIN TATA, CHLOROPLASTIC"/>
    <property type="match status" value="1"/>
</dbReference>
<name>A0A9W6NAH2_9HYPH</name>
<comment type="similarity">
    <text evidence="9">Belongs to the TatB family.</text>
</comment>
<keyword evidence="5 9" id="KW-0653">Protein transport</keyword>
<evidence type="ECO:0000256" key="11">
    <source>
        <dbReference type="SAM" id="Phobius"/>
    </source>
</evidence>
<dbReference type="AlphaFoldDB" id="A0A9W6NAH2"/>
<reference evidence="12" key="2">
    <citation type="submission" date="2023-01" db="EMBL/GenBank/DDBJ databases">
        <authorList>
            <person name="Sun Q."/>
            <person name="Evtushenko L."/>
        </authorList>
    </citation>
    <scope>NUCLEOTIDE SEQUENCE</scope>
    <source>
        <strain evidence="12">VKM B-2789</strain>
    </source>
</reference>
<dbReference type="GO" id="GO:0033281">
    <property type="term" value="C:TAT protein transport complex"/>
    <property type="evidence" value="ECO:0007669"/>
    <property type="project" value="UniProtKB-UniRule"/>
</dbReference>
<keyword evidence="7 9" id="KW-0811">Translocation</keyword>
<evidence type="ECO:0000256" key="6">
    <source>
        <dbReference type="ARBA" id="ARBA00022989"/>
    </source>
</evidence>
<dbReference type="RefSeq" id="WP_213363375.1">
    <property type="nucleotide sequence ID" value="NZ_BSFM01000008.1"/>
</dbReference>
<comment type="subunit">
    <text evidence="9">The Tat system comprises two distinct complexes: a TatABC complex, containing multiple copies of TatA, TatB and TatC subunits, and a separate TatA complex, containing only TatA subunits. Substrates initially bind to the TatABC complex, which probably triggers association of the separate TatA complex to form the active translocon.</text>
</comment>
<feature type="region of interest" description="Disordered" evidence="10">
    <location>
        <begin position="161"/>
        <end position="229"/>
    </location>
</feature>
<keyword evidence="4 9" id="KW-0812">Transmembrane</keyword>
<comment type="caution">
    <text evidence="12">The sequence shown here is derived from an EMBL/GenBank/DDBJ whole genome shotgun (WGS) entry which is preliminary data.</text>
</comment>
<evidence type="ECO:0000256" key="5">
    <source>
        <dbReference type="ARBA" id="ARBA00022927"/>
    </source>
</evidence>
<feature type="compositionally biased region" description="Pro residues" evidence="10">
    <location>
        <begin position="115"/>
        <end position="124"/>
    </location>
</feature>
<evidence type="ECO:0000256" key="9">
    <source>
        <dbReference type="HAMAP-Rule" id="MF_00237"/>
    </source>
</evidence>
<feature type="transmembrane region" description="Helical" evidence="11">
    <location>
        <begin position="6"/>
        <end position="25"/>
    </location>
</feature>
<dbReference type="PRINTS" id="PR01506">
    <property type="entry name" value="TATBPROTEIN"/>
</dbReference>
<organism evidence="12 13">
    <name type="scientific">Ancylobacter defluvii</name>
    <dbReference type="NCBI Taxonomy" id="1282440"/>
    <lineage>
        <taxon>Bacteria</taxon>
        <taxon>Pseudomonadati</taxon>
        <taxon>Pseudomonadota</taxon>
        <taxon>Alphaproteobacteria</taxon>
        <taxon>Hyphomicrobiales</taxon>
        <taxon>Xanthobacteraceae</taxon>
        <taxon>Ancylobacter</taxon>
    </lineage>
</organism>
<evidence type="ECO:0000313" key="13">
    <source>
        <dbReference type="Proteomes" id="UP001143330"/>
    </source>
</evidence>
<evidence type="ECO:0000313" key="12">
    <source>
        <dbReference type="EMBL" id="GLK83590.1"/>
    </source>
</evidence>
<dbReference type="NCBIfam" id="TIGR01410">
    <property type="entry name" value="tatB"/>
    <property type="match status" value="1"/>
</dbReference>